<dbReference type="Proteomes" id="UP000322165">
    <property type="component" value="Unassembled WGS sequence"/>
</dbReference>
<dbReference type="GO" id="GO:0006261">
    <property type="term" value="P:DNA-templated DNA replication"/>
    <property type="evidence" value="ECO:0007669"/>
    <property type="project" value="UniProtKB-UniRule"/>
</dbReference>
<name>A0A5B2ZBU3_9GAMM</name>
<evidence type="ECO:0000256" key="1">
    <source>
        <dbReference type="ARBA" id="ARBA00000185"/>
    </source>
</evidence>
<comment type="subunit">
    <text evidence="8">Heterotetramer, composed of two GyrA and two GyrB chains. In the heterotetramer, GyrA contains the active site tyrosine that forms a transient covalent intermediate with DNA, while GyrB binds cofactors and catalyzes ATP hydrolysis.</text>
</comment>
<feature type="active site" description="O-(5'-phospho-DNA)-tyrosine intermediate" evidence="8 9">
    <location>
        <position position="122"/>
    </location>
</feature>
<feature type="domain" description="Topo IIA-type catalytic" evidence="11">
    <location>
        <begin position="34"/>
        <end position="533"/>
    </location>
</feature>
<evidence type="ECO:0000256" key="9">
    <source>
        <dbReference type="PROSITE-ProRule" id="PRU01384"/>
    </source>
</evidence>
<organism evidence="12 13">
    <name type="scientific">Arenimonas fontis</name>
    <dbReference type="NCBI Taxonomy" id="2608255"/>
    <lineage>
        <taxon>Bacteria</taxon>
        <taxon>Pseudomonadati</taxon>
        <taxon>Pseudomonadota</taxon>
        <taxon>Gammaproteobacteria</taxon>
        <taxon>Lysobacterales</taxon>
        <taxon>Lysobacteraceae</taxon>
        <taxon>Arenimonas</taxon>
    </lineage>
</organism>
<comment type="miscellaneous">
    <text evidence="8">Few gyrases are as efficient as E.coli at forming negative supercoils. Not all organisms have 2 type II topoisomerases; in organisms with a single type II topoisomerase this enzyme also has to decatenate newly replicated chromosomes.</text>
</comment>
<comment type="similarity">
    <text evidence="2 8">Belongs to the type II topoisomerase GyrA/ParC subunit family.</text>
</comment>
<dbReference type="PANTHER" id="PTHR43493">
    <property type="entry name" value="DNA GYRASE/TOPOISOMERASE SUBUNIT A"/>
    <property type="match status" value="1"/>
</dbReference>
<evidence type="ECO:0000313" key="13">
    <source>
        <dbReference type="Proteomes" id="UP000322165"/>
    </source>
</evidence>
<dbReference type="SMART" id="SM00434">
    <property type="entry name" value="TOP4c"/>
    <property type="match status" value="1"/>
</dbReference>
<dbReference type="InterPro" id="IPR002205">
    <property type="entry name" value="Topo_IIA_dom_A"/>
</dbReference>
<dbReference type="SUPFAM" id="SSF101904">
    <property type="entry name" value="GyrA/ParC C-terminal domain-like"/>
    <property type="match status" value="1"/>
</dbReference>
<keyword evidence="8" id="KW-0963">Cytoplasm</keyword>
<dbReference type="NCBIfam" id="TIGR01063">
    <property type="entry name" value="gyrA"/>
    <property type="match status" value="1"/>
</dbReference>
<accession>A0A5B2ZBU3</accession>
<reference evidence="12 13" key="1">
    <citation type="submission" date="2019-09" db="EMBL/GenBank/DDBJ databases">
        <title>Arenimonas chukotkensis sp. nov., a bacterium isolated from Chukotka hot spring, Arctic region, Russia.</title>
        <authorList>
            <person name="Zayulina K.S."/>
            <person name="Prokofeva M.I."/>
            <person name="Elcheninov A.G."/>
            <person name="Novikov A."/>
            <person name="Kochetkova T.V."/>
            <person name="Kublanov I.V."/>
        </authorList>
    </citation>
    <scope>NUCLEOTIDE SEQUENCE [LARGE SCALE GENOMIC DNA]</scope>
    <source>
        <strain evidence="12 13">3729k</strain>
    </source>
</reference>
<dbReference type="SUPFAM" id="SSF56719">
    <property type="entry name" value="Type II DNA topoisomerase"/>
    <property type="match status" value="1"/>
</dbReference>
<dbReference type="InterPro" id="IPR013760">
    <property type="entry name" value="Topo_IIA-like_dom_sf"/>
</dbReference>
<evidence type="ECO:0000256" key="5">
    <source>
        <dbReference type="ARBA" id="ARBA00023029"/>
    </source>
</evidence>
<evidence type="ECO:0000259" key="11">
    <source>
        <dbReference type="PROSITE" id="PS52040"/>
    </source>
</evidence>
<dbReference type="InterPro" id="IPR013758">
    <property type="entry name" value="Topo_IIA_A/C_ab"/>
</dbReference>
<dbReference type="FunFam" id="3.30.1360.40:FF:000002">
    <property type="entry name" value="DNA gyrase subunit A"/>
    <property type="match status" value="1"/>
</dbReference>
<feature type="region of interest" description="Disordered" evidence="10">
    <location>
        <begin position="844"/>
        <end position="873"/>
    </location>
</feature>
<dbReference type="Gene3D" id="3.30.1360.40">
    <property type="match status" value="1"/>
</dbReference>
<evidence type="ECO:0000256" key="2">
    <source>
        <dbReference type="ARBA" id="ARBA00008263"/>
    </source>
</evidence>
<dbReference type="HAMAP" id="MF_01897">
    <property type="entry name" value="GyrA"/>
    <property type="match status" value="1"/>
</dbReference>
<dbReference type="InterPro" id="IPR050220">
    <property type="entry name" value="Type_II_DNA_Topoisomerases"/>
</dbReference>
<dbReference type="FunFam" id="3.90.199.10:FF:000001">
    <property type="entry name" value="DNA gyrase subunit A"/>
    <property type="match status" value="1"/>
</dbReference>
<keyword evidence="7 8" id="KW-0413">Isomerase</keyword>
<comment type="catalytic activity">
    <reaction evidence="1 8 9">
        <text>ATP-dependent breakage, passage and rejoining of double-stranded DNA.</text>
        <dbReference type="EC" id="5.6.2.2"/>
    </reaction>
</comment>
<evidence type="ECO:0000256" key="4">
    <source>
        <dbReference type="ARBA" id="ARBA00022840"/>
    </source>
</evidence>
<dbReference type="GO" id="GO:0005524">
    <property type="term" value="F:ATP binding"/>
    <property type="evidence" value="ECO:0007669"/>
    <property type="project" value="UniProtKB-UniRule"/>
</dbReference>
<dbReference type="Gene3D" id="3.90.199.10">
    <property type="entry name" value="Topoisomerase II, domain 5"/>
    <property type="match status" value="1"/>
</dbReference>
<keyword evidence="3 8" id="KW-0547">Nucleotide-binding</keyword>
<dbReference type="EMBL" id="VUOD01000001">
    <property type="protein sequence ID" value="KAA2286138.1"/>
    <property type="molecule type" value="Genomic_DNA"/>
</dbReference>
<dbReference type="GO" id="GO:0006265">
    <property type="term" value="P:DNA topological change"/>
    <property type="evidence" value="ECO:0007669"/>
    <property type="project" value="UniProtKB-UniRule"/>
</dbReference>
<dbReference type="InterPro" id="IPR013757">
    <property type="entry name" value="Topo_IIA_A_a_sf"/>
</dbReference>
<dbReference type="Gene3D" id="2.120.10.90">
    <property type="entry name" value="DNA gyrase/topoisomerase IV, subunit A, C-terminal"/>
    <property type="match status" value="1"/>
</dbReference>
<dbReference type="GO" id="GO:0005737">
    <property type="term" value="C:cytoplasm"/>
    <property type="evidence" value="ECO:0007669"/>
    <property type="project" value="UniProtKB-SubCell"/>
</dbReference>
<gene>
    <name evidence="8 12" type="primary">gyrA</name>
    <name evidence="12" type="ORF">F0415_01135</name>
</gene>
<protein>
    <recommendedName>
        <fullName evidence="8">DNA gyrase subunit A</fullName>
        <ecNumber evidence="8">5.6.2.2</ecNumber>
    </recommendedName>
</protein>
<dbReference type="AlphaFoldDB" id="A0A5B2ZBU3"/>
<dbReference type="Pfam" id="PF03989">
    <property type="entry name" value="DNA_gyraseA_C"/>
    <property type="match status" value="6"/>
</dbReference>
<evidence type="ECO:0000256" key="10">
    <source>
        <dbReference type="SAM" id="MobiDB-lite"/>
    </source>
</evidence>
<dbReference type="Gene3D" id="1.10.268.10">
    <property type="entry name" value="Topoisomerase, domain 3"/>
    <property type="match status" value="1"/>
</dbReference>
<dbReference type="GO" id="GO:0003677">
    <property type="term" value="F:DNA binding"/>
    <property type="evidence" value="ECO:0007669"/>
    <property type="project" value="UniProtKB-UniRule"/>
</dbReference>
<keyword evidence="5 8" id="KW-0799">Topoisomerase</keyword>
<evidence type="ECO:0000256" key="8">
    <source>
        <dbReference type="HAMAP-Rule" id="MF_01897"/>
    </source>
</evidence>
<proteinExistence type="inferred from homology"/>
<keyword evidence="6 8" id="KW-0238">DNA-binding</keyword>
<dbReference type="NCBIfam" id="NF004044">
    <property type="entry name" value="PRK05561.1"/>
    <property type="match status" value="1"/>
</dbReference>
<dbReference type="FunFam" id="2.120.10.90:FF:000004">
    <property type="entry name" value="DNA gyrase subunit A"/>
    <property type="match status" value="1"/>
</dbReference>
<dbReference type="CDD" id="cd00187">
    <property type="entry name" value="TOP4c"/>
    <property type="match status" value="1"/>
</dbReference>
<sequence length="873" mass="96071">MADLAKEIIPVNLEDEMRRSYLDYAMSVIVGRALPDVRDGLKPVHRRVLFAMNELGAHAGKPYYKSARIVGDVIGKYHPHGDTAVYDTLVRMAQPFSLRYLLVDGQGNFGSIDGDAPAAMRYTEARMSRLSHELLADIDKETVDFQPNYDEKELEPTVLPTRVPNLLVNGSAGIAVGMATNIPPHNLGEVIDATIALIDDPDASIGDLMQHIPGPDFPTAGIINGSAGIHAAYHSGRGRVRIRARAEIEVNEDSGREAIIVTELPYQVNKARLIEKIAELVKERKIEGISELRDESDKDGMRVYIEVKRGESAEVVLNNLYAQTPMESVFGINMVALVDGRPQTLDLKQMLEAFVRHRREVVTRRTIFELRKARARAHILEGLTVALANIDEMIELIKTSESPAVAKERMLARRWQPGLVGSLLAAAGAEASRPEDLPPGVGLLEGHYQLTDTQAQQILEMRLHRLTGLEQEKLTEEYRQLLDAIGELIGILESPERLLRVIRDELLALRAEYADPRRTEIRASEEDLDILDLIAPEDVVVTLSHAGYAKRQPLSAYRAQRRGGKGRSATAVKEEDFVERLWVVNTHDTLLAFTSTGRVFWLKVYQLPEAGPNSRGRPIVNWIPLQEGEKVQAVLPVREFDDQHYVFFATRNGTVKKTPLSDYSRPRATGIWAINLDEGDGLVDVQLTDGGCNVMLFASNGKAVRFDEAEVRPMGRTATGVRGIRLTADEQGRPARVVSLIVLDGEGDILTACANGYGKRTPVAEFPRKGRGTQGVIAIQTSERNGELVGAIQLTERHEILLISDQGTLVRTRAAEVSQVGRNTQGVTLMRLSEGEQLIAVERVDELGGDEGVEGASEGDGGTAGAAQPQPEP</sequence>
<keyword evidence="4 8" id="KW-0067">ATP-binding</keyword>
<reference evidence="12 13" key="2">
    <citation type="submission" date="2019-09" db="EMBL/GenBank/DDBJ databases">
        <authorList>
            <person name="Mazur A."/>
        </authorList>
    </citation>
    <scope>NUCLEOTIDE SEQUENCE [LARGE SCALE GENOMIC DNA]</scope>
    <source>
        <strain evidence="12 13">3729k</strain>
    </source>
</reference>
<evidence type="ECO:0000256" key="7">
    <source>
        <dbReference type="ARBA" id="ARBA00023235"/>
    </source>
</evidence>
<comment type="function">
    <text evidence="8">A type II topoisomerase that negatively supercoils closed circular double-stranded (ds) DNA in an ATP-dependent manner to modulate DNA topology and maintain chromosomes in an underwound state. Negative supercoiling favors strand separation, and DNA replication, transcription, recombination and repair, all of which involve strand separation. Also able to catalyze the interconversion of other topological isomers of dsDNA rings, including catenanes and knotted rings. Type II topoisomerases break and join 2 DNA strands simultaneously in an ATP-dependent manner.</text>
</comment>
<keyword evidence="13" id="KW-1185">Reference proteome</keyword>
<evidence type="ECO:0000313" key="12">
    <source>
        <dbReference type="EMBL" id="KAA2286138.1"/>
    </source>
</evidence>
<dbReference type="Pfam" id="PF00521">
    <property type="entry name" value="DNA_topoisoIV"/>
    <property type="match status" value="1"/>
</dbReference>
<evidence type="ECO:0000256" key="3">
    <source>
        <dbReference type="ARBA" id="ARBA00022741"/>
    </source>
</evidence>
<dbReference type="PANTHER" id="PTHR43493:SF5">
    <property type="entry name" value="DNA GYRASE SUBUNIT A, CHLOROPLASTIC_MITOCHONDRIAL"/>
    <property type="match status" value="1"/>
</dbReference>
<dbReference type="PROSITE" id="PS52040">
    <property type="entry name" value="TOPO_IIA"/>
    <property type="match status" value="1"/>
</dbReference>
<dbReference type="InterPro" id="IPR005743">
    <property type="entry name" value="GyrA"/>
</dbReference>
<dbReference type="EC" id="5.6.2.2" evidence="8"/>
<comment type="subcellular location">
    <subcellularLocation>
        <location evidence="8">Cytoplasm</location>
    </subcellularLocation>
</comment>
<dbReference type="NCBIfam" id="NF004043">
    <property type="entry name" value="PRK05560.1"/>
    <property type="match status" value="1"/>
</dbReference>
<dbReference type="GO" id="GO:0005694">
    <property type="term" value="C:chromosome"/>
    <property type="evidence" value="ECO:0007669"/>
    <property type="project" value="InterPro"/>
</dbReference>
<dbReference type="RefSeq" id="WP_149859357.1">
    <property type="nucleotide sequence ID" value="NZ_VUOD01000001.1"/>
</dbReference>
<dbReference type="InterPro" id="IPR006691">
    <property type="entry name" value="GyrA/parC_rep"/>
</dbReference>
<evidence type="ECO:0000256" key="6">
    <source>
        <dbReference type="ARBA" id="ARBA00023125"/>
    </source>
</evidence>
<comment type="caution">
    <text evidence="12">The sequence shown here is derived from an EMBL/GenBank/DDBJ whole genome shotgun (WGS) entry which is preliminary data.</text>
</comment>
<dbReference type="GO" id="GO:0034335">
    <property type="term" value="F:DNA negative supercoiling activity"/>
    <property type="evidence" value="ECO:0007669"/>
    <property type="project" value="UniProtKB-ARBA"/>
</dbReference>
<feature type="short sequence motif" description="GyrA-box" evidence="8">
    <location>
        <begin position="560"/>
        <end position="566"/>
    </location>
</feature>
<dbReference type="GO" id="GO:0009330">
    <property type="term" value="C:DNA topoisomerase type II (double strand cut, ATP-hydrolyzing) complex"/>
    <property type="evidence" value="ECO:0007669"/>
    <property type="project" value="TreeGrafter"/>
</dbReference>
<dbReference type="InterPro" id="IPR035516">
    <property type="entry name" value="Gyrase/topoIV_suA_C"/>
</dbReference>